<keyword evidence="2" id="KW-1185">Reference proteome</keyword>
<name>A0A6J5Y6B7_PRUAR</name>
<dbReference type="Proteomes" id="UP000507245">
    <property type="component" value="Unassembled WGS sequence"/>
</dbReference>
<evidence type="ECO:0000313" key="2">
    <source>
        <dbReference type="Proteomes" id="UP000507245"/>
    </source>
</evidence>
<accession>A0A6J5Y6B7</accession>
<evidence type="ECO:0000313" key="1">
    <source>
        <dbReference type="EMBL" id="CAB4320092.1"/>
    </source>
</evidence>
<protein>
    <submittedName>
        <fullName evidence="1">Uncharacterized protein</fullName>
    </submittedName>
</protein>
<dbReference type="AlphaFoldDB" id="A0A6J5Y6B7"/>
<organism evidence="1 2">
    <name type="scientific">Prunus armeniaca</name>
    <name type="common">Apricot</name>
    <name type="synonym">Armeniaca vulgaris</name>
    <dbReference type="NCBI Taxonomy" id="36596"/>
    <lineage>
        <taxon>Eukaryota</taxon>
        <taxon>Viridiplantae</taxon>
        <taxon>Streptophyta</taxon>
        <taxon>Embryophyta</taxon>
        <taxon>Tracheophyta</taxon>
        <taxon>Spermatophyta</taxon>
        <taxon>Magnoliopsida</taxon>
        <taxon>eudicotyledons</taxon>
        <taxon>Gunneridae</taxon>
        <taxon>Pentapetalae</taxon>
        <taxon>rosids</taxon>
        <taxon>fabids</taxon>
        <taxon>Rosales</taxon>
        <taxon>Rosaceae</taxon>
        <taxon>Amygdaloideae</taxon>
        <taxon>Amygdaleae</taxon>
        <taxon>Prunus</taxon>
    </lineage>
</organism>
<proteinExistence type="predicted"/>
<gene>
    <name evidence="1" type="ORF">ORAREDHAP_LOCUS48548</name>
</gene>
<sequence>MRNMGNHVGLTITRDIEVEAAIDFKKERMEWRLVRVWVCANNSEENRRMKRKLLCSGLWCNEFPVAINFVASYPTFTAYVDFFAAKKSVARSLQEANQERADISICLQSTA</sequence>
<reference evidence="2" key="1">
    <citation type="journal article" date="2020" name="Genome Biol.">
        <title>Gamete binning: chromosome-level and haplotype-resolved genome assembly enabled by high-throughput single-cell sequencing of gamete genomes.</title>
        <authorList>
            <person name="Campoy J.A."/>
            <person name="Sun H."/>
            <person name="Goel M."/>
            <person name="Jiao W.-B."/>
            <person name="Folz-Donahue K."/>
            <person name="Wang N."/>
            <person name="Rubio M."/>
            <person name="Liu C."/>
            <person name="Kukat C."/>
            <person name="Ruiz D."/>
            <person name="Huettel B."/>
            <person name="Schneeberger K."/>
        </authorList>
    </citation>
    <scope>NUCLEOTIDE SEQUENCE [LARGE SCALE GENOMIC DNA]</scope>
    <source>
        <strain evidence="2">cv. Rojo Pasion</strain>
    </source>
</reference>
<dbReference type="EMBL" id="CAEKKB010000008">
    <property type="protein sequence ID" value="CAB4320092.1"/>
    <property type="molecule type" value="Genomic_DNA"/>
</dbReference>